<evidence type="ECO:0000256" key="1">
    <source>
        <dbReference type="SAM" id="Phobius"/>
    </source>
</evidence>
<keyword evidence="1" id="KW-0812">Transmembrane</keyword>
<keyword evidence="1" id="KW-1133">Transmembrane helix</keyword>
<organism evidence="2">
    <name type="scientific">freshwater metagenome</name>
    <dbReference type="NCBI Taxonomy" id="449393"/>
    <lineage>
        <taxon>unclassified sequences</taxon>
        <taxon>metagenomes</taxon>
        <taxon>ecological metagenomes</taxon>
    </lineage>
</organism>
<dbReference type="Pfam" id="PF19650">
    <property type="entry name" value="DUF6153"/>
    <property type="match status" value="1"/>
</dbReference>
<sequence length="151" mass="15163">MRARLLWTLLLLAAVFSMHGLSCVAADSEMTAMSMTGMSMTGTSVSAGGPESAAVGMVLALEHGAPAALSDAGHSTGAPDGHGTAAHALMVCLAVLAGGVGVALAALAAWLARRRLLTVCTRVTGAVRVVVDRAVACAPTPELSRLCVLRV</sequence>
<proteinExistence type="predicted"/>
<reference evidence="2" key="1">
    <citation type="submission" date="2020-05" db="EMBL/GenBank/DDBJ databases">
        <authorList>
            <person name="Chiriac C."/>
            <person name="Salcher M."/>
            <person name="Ghai R."/>
            <person name="Kavagutti S V."/>
        </authorList>
    </citation>
    <scope>NUCLEOTIDE SEQUENCE</scope>
</reference>
<keyword evidence="1" id="KW-0472">Membrane</keyword>
<name>A0A6J7IPD3_9ZZZZ</name>
<accession>A0A6J7IPD3</accession>
<gene>
    <name evidence="2" type="ORF">UFOPK3609_02016</name>
</gene>
<dbReference type="AlphaFoldDB" id="A0A6J7IPD3"/>
<feature type="transmembrane region" description="Helical" evidence="1">
    <location>
        <begin position="88"/>
        <end position="112"/>
    </location>
</feature>
<evidence type="ECO:0000313" key="2">
    <source>
        <dbReference type="EMBL" id="CAB4932595.1"/>
    </source>
</evidence>
<dbReference type="EMBL" id="CAFBMQ010000395">
    <property type="protein sequence ID" value="CAB4932595.1"/>
    <property type="molecule type" value="Genomic_DNA"/>
</dbReference>
<dbReference type="InterPro" id="IPR046151">
    <property type="entry name" value="DUF6153"/>
</dbReference>
<protein>
    <submittedName>
        <fullName evidence="2">Unannotated protein</fullName>
    </submittedName>
</protein>